<keyword evidence="1" id="KW-0732">Signal</keyword>
<name>A0A2P2LZD8_RHIMU</name>
<reference evidence="2" key="1">
    <citation type="submission" date="2018-02" db="EMBL/GenBank/DDBJ databases">
        <title>Rhizophora mucronata_Transcriptome.</title>
        <authorList>
            <person name="Meera S.P."/>
            <person name="Sreeshan A."/>
            <person name="Augustine A."/>
        </authorList>
    </citation>
    <scope>NUCLEOTIDE SEQUENCE</scope>
    <source>
        <tissue evidence="2">Leaf</tissue>
    </source>
</reference>
<evidence type="ECO:0000256" key="1">
    <source>
        <dbReference type="SAM" id="SignalP"/>
    </source>
</evidence>
<evidence type="ECO:0000313" key="2">
    <source>
        <dbReference type="EMBL" id="MBX23328.1"/>
    </source>
</evidence>
<accession>A0A2P2LZD8</accession>
<proteinExistence type="predicted"/>
<dbReference type="EMBL" id="GGEC01042844">
    <property type="protein sequence ID" value="MBX23328.1"/>
    <property type="molecule type" value="Transcribed_RNA"/>
</dbReference>
<protein>
    <recommendedName>
        <fullName evidence="3">Secreted protein</fullName>
    </recommendedName>
</protein>
<dbReference type="AlphaFoldDB" id="A0A2P2LZD8"/>
<evidence type="ECO:0008006" key="3">
    <source>
        <dbReference type="Google" id="ProtNLM"/>
    </source>
</evidence>
<organism evidence="2">
    <name type="scientific">Rhizophora mucronata</name>
    <name type="common">Asiatic mangrove</name>
    <dbReference type="NCBI Taxonomy" id="61149"/>
    <lineage>
        <taxon>Eukaryota</taxon>
        <taxon>Viridiplantae</taxon>
        <taxon>Streptophyta</taxon>
        <taxon>Embryophyta</taxon>
        <taxon>Tracheophyta</taxon>
        <taxon>Spermatophyta</taxon>
        <taxon>Magnoliopsida</taxon>
        <taxon>eudicotyledons</taxon>
        <taxon>Gunneridae</taxon>
        <taxon>Pentapetalae</taxon>
        <taxon>rosids</taxon>
        <taxon>fabids</taxon>
        <taxon>Malpighiales</taxon>
        <taxon>Rhizophoraceae</taxon>
        <taxon>Rhizophora</taxon>
    </lineage>
</organism>
<feature type="signal peptide" evidence="1">
    <location>
        <begin position="1"/>
        <end position="23"/>
    </location>
</feature>
<feature type="chain" id="PRO_5015165072" description="Secreted protein" evidence="1">
    <location>
        <begin position="24"/>
        <end position="78"/>
    </location>
</feature>
<sequence length="78" mass="8974">MGHWNEFLLGLLMFSQMLMESSLLPSTGNHLQNVLTNGITHDQKCQNHCAYMSVMLELVAQSQKYLPSKILGRRFFLM</sequence>